<dbReference type="InterPro" id="IPR029526">
    <property type="entry name" value="PGBD"/>
</dbReference>
<dbReference type="PANTHER" id="PTHR46599">
    <property type="entry name" value="PIGGYBAC TRANSPOSABLE ELEMENT-DERIVED PROTEIN 4"/>
    <property type="match status" value="1"/>
</dbReference>
<dbReference type="SMART" id="SM00266">
    <property type="entry name" value="CAD"/>
    <property type="match status" value="1"/>
</dbReference>
<feature type="non-terminal residue" evidence="5">
    <location>
        <position position="1"/>
    </location>
</feature>
<dbReference type="EMBL" id="HAAD01001920">
    <property type="protein sequence ID" value="CDG68152.1"/>
    <property type="molecule type" value="mRNA"/>
</dbReference>
<gene>
    <name evidence="5" type="primary">PGBD4</name>
</gene>
<dbReference type="Pfam" id="PF02017">
    <property type="entry name" value="CIDE-N"/>
    <property type="match status" value="1"/>
</dbReference>
<dbReference type="Gene3D" id="3.10.20.10">
    <property type="match status" value="1"/>
</dbReference>
<organism evidence="5">
    <name type="scientific">Hydra vulgaris</name>
    <name type="common">Hydra</name>
    <name type="synonym">Hydra attenuata</name>
    <dbReference type="NCBI Taxonomy" id="6087"/>
    <lineage>
        <taxon>Eukaryota</taxon>
        <taxon>Metazoa</taxon>
        <taxon>Cnidaria</taxon>
        <taxon>Hydrozoa</taxon>
        <taxon>Hydroidolina</taxon>
        <taxon>Anthoathecata</taxon>
        <taxon>Aplanulata</taxon>
        <taxon>Hydridae</taxon>
        <taxon>Hydra</taxon>
    </lineage>
</organism>
<evidence type="ECO:0000256" key="2">
    <source>
        <dbReference type="PROSITE-ProRule" id="PRU00447"/>
    </source>
</evidence>
<reference evidence="5" key="1">
    <citation type="journal article" date="2013" name="Genome Biol. Evol.">
        <title>Punctuated emergences of genetic and phenotypic innovations in eumetazoan, bilaterian, euteleostome, and hominidae ancestors.</title>
        <authorList>
            <person name="Wenger Y."/>
            <person name="Galliot B."/>
        </authorList>
    </citation>
    <scope>NUCLEOTIDE SEQUENCE</scope>
    <source>
        <tissue evidence="5">Whole animals</tissue>
    </source>
</reference>
<feature type="region of interest" description="Disordered" evidence="3">
    <location>
        <begin position="124"/>
        <end position="162"/>
    </location>
</feature>
<dbReference type="InterPro" id="IPR003508">
    <property type="entry name" value="CIDE-N_dom"/>
</dbReference>
<sequence>MTYPDRNRTKKIDFVDTQKLSSTFVLLWYKDCEKDERHTSPISLSNTLFKHYSSVECLEFQVKNVVHFSIANIQHAAVIIYKGSITQCCKFETLLDNFMDNFGDENPSTDEVSKFALNYIEGNTDGKRKHSDGDQSSDSENIAPVSEHTGLNGPKYKSTPKSKVLKKKHVNEVLNENSESESFASFYNSQKGSKKSEAQIMALEKRKLDMLLDNVDAPRALMLPIISDVPKTKHCGSPKLSKLSCLEAILIEQKKLLFEQKKTNKLLSEILRPIEKESVNNDNLQARSNILLTNVQFVTEGLKELLQDSLHLTLKHVRFVFNELNIDGNVTCVQNLYEDLAAVTTSIDKFDTEHKMIAYLKKILFLNSPTASVSWNKEREMQISFIRFFESFNAWNFCRLCEVTKKESQIKFLETDYVKRTKKSYNHSVNSVGQPDYKESESGIKHGCIFNELKYFHVMENFAVDAMHDLLEGIVPIEISDVLGSLSADGYISLSEFNLLLTEFNFDSSDRNSRPTTFAYFERLKMTASECWCLIRNIPFIIGHRFPRDEPHWNLLLLLMDILNIVFAPKVNVGLASYLSHLIAKHHQMHFLKWFEIGHYKVLKKSIMVCNFNDGIPEFGYVEVHTKFEINTGIQLRFVLESDGCEIDPEDFPFVLRSDTSIIVLQPNENWNEASAGGTDILHRSNINDAITPSFHLTNNEATQTPSNSASGVFTSQTSLESFLLQHSKSKQHMFRLKTVGYGIAERISITYVTAAKVIDLYGFYPLKEKLNMFSEKVSMAAARKSYPKRSKYSVQDLVEYTGENDELSDLSSNSVSSNEGSIISVTEEEIMCTSADNDSETSLVDIDVMQLNQKNTNDEPNWIKIDGYKASSAKFEGNPGPDPSLLVNSSPLTIFEAFVTDDLVDLIVEQSNLFAVQYLKNNVIKGRSRVQKWTPLVRADIRLYIAFILYRGILWKPTNAMYFSTNPLFDTPLIRKVLSFDKFCLIEKFLHFVDNSSLPIHSCKKAKIEPIYDYLVNKFKTLYIPNKNISIDESLLLWKGHLSWKQYIPSKRSRFGMKSFALCESATGYIWNCFLYTGKEMTDGFALDMHKYKYQATKIVITLMDNLIGNGYCLHVDNWYTSYEICKVLLDHNTDWIGTLRINRKQLPQDIKNAKIKTGDTLVRFDTKTNIMCTKWKDKKDVHMLSTCVQNDTVVVNRAGKEKNIPLVIHEYNKNMGGVDRSDQMLTTYESERKRVKKWYKKIFMHLISVSAFNANIINNKISPNMTSLQFRESIIKESIVKYHESVEKKRSRTRVLPSPLRLVERHFVDAIPATEKNIKPCRRCVVCSENKVRSDTRYMCVDCNVGLCVVPCFKYYHTKENFKGADVKTEILKLASLSANVFSEDLLIAAKKTFFYKRKKIEQRHPSYLECTQQMPCYLLLPQLLLQDFKRMHPDAANCFITRMLTLVPFILAYCLNSTLEYLQECTKEAAIRGSS</sequence>
<feature type="domain" description="CIDE-N" evidence="4">
    <location>
        <begin position="591"/>
        <end position="673"/>
    </location>
</feature>
<evidence type="ECO:0000259" key="4">
    <source>
        <dbReference type="PROSITE" id="PS51135"/>
    </source>
</evidence>
<dbReference type="PROSITE" id="PS51135">
    <property type="entry name" value="CIDE_N"/>
    <property type="match status" value="1"/>
</dbReference>
<keyword evidence="1 2" id="KW-0053">Apoptosis</keyword>
<protein>
    <submittedName>
        <fullName evidence="5">PiggyBac transposable element-derived protein 4</fullName>
    </submittedName>
</protein>
<dbReference type="Pfam" id="PF13842">
    <property type="entry name" value="zf-Tnp_2"/>
    <property type="match status" value="1"/>
</dbReference>
<dbReference type="CDD" id="cd23020">
    <property type="entry name" value="zf-HIT"/>
    <property type="match status" value="1"/>
</dbReference>
<proteinExistence type="evidence at transcript level"/>
<dbReference type="GO" id="GO:0006915">
    <property type="term" value="P:apoptotic process"/>
    <property type="evidence" value="ECO:0007669"/>
    <property type="project" value="UniProtKB-UniRule"/>
</dbReference>
<evidence type="ECO:0000256" key="3">
    <source>
        <dbReference type="SAM" id="MobiDB-lite"/>
    </source>
</evidence>
<dbReference type="PANTHER" id="PTHR46599:SF3">
    <property type="entry name" value="PIGGYBAC TRANSPOSABLE ELEMENT-DERIVED PROTEIN 4"/>
    <property type="match status" value="1"/>
</dbReference>
<name>T2M852_HYDVU</name>
<dbReference type="Pfam" id="PF13843">
    <property type="entry name" value="DDE_Tnp_1_7"/>
    <property type="match status" value="1"/>
</dbReference>
<dbReference type="SUPFAM" id="SSF54277">
    <property type="entry name" value="CAD &amp; PB1 domains"/>
    <property type="match status" value="1"/>
</dbReference>
<evidence type="ECO:0000313" key="5">
    <source>
        <dbReference type="EMBL" id="CDG68152.1"/>
    </source>
</evidence>
<dbReference type="InterPro" id="IPR032718">
    <property type="entry name" value="PGBD4_Znf_C"/>
</dbReference>
<dbReference type="OrthoDB" id="6475906at2759"/>
<evidence type="ECO:0000256" key="1">
    <source>
        <dbReference type="ARBA" id="ARBA00022703"/>
    </source>
</evidence>
<accession>T2M852</accession>